<reference evidence="4" key="1">
    <citation type="journal article" date="2015" name="Proc. Natl. Acad. Sci. U.S.A.">
        <title>Genome sequencing of adzuki bean (Vigna angularis) provides insight into high starch and low fat accumulation and domestication.</title>
        <authorList>
            <person name="Yang K."/>
            <person name="Tian Z."/>
            <person name="Chen C."/>
            <person name="Luo L."/>
            <person name="Zhao B."/>
            <person name="Wang Z."/>
            <person name="Yu L."/>
            <person name="Li Y."/>
            <person name="Sun Y."/>
            <person name="Li W."/>
            <person name="Chen Y."/>
            <person name="Li Y."/>
            <person name="Zhang Y."/>
            <person name="Ai D."/>
            <person name="Zhao J."/>
            <person name="Shang C."/>
            <person name="Ma Y."/>
            <person name="Wu B."/>
            <person name="Wang M."/>
            <person name="Gao L."/>
            <person name="Sun D."/>
            <person name="Zhang P."/>
            <person name="Guo F."/>
            <person name="Wang W."/>
            <person name="Li Y."/>
            <person name="Wang J."/>
            <person name="Varshney R.K."/>
            <person name="Wang J."/>
            <person name="Ling H.Q."/>
            <person name="Wan P."/>
        </authorList>
    </citation>
    <scope>NUCLEOTIDE SEQUENCE</scope>
    <source>
        <strain evidence="4">cv. Jingnong 6</strain>
    </source>
</reference>
<dbReference type="Proteomes" id="UP000053144">
    <property type="component" value="Chromosome 8"/>
</dbReference>
<dbReference type="STRING" id="3914.A0A0L9V5T5"/>
<feature type="compositionally biased region" description="Basic and acidic residues" evidence="1">
    <location>
        <begin position="197"/>
        <end position="214"/>
    </location>
</feature>
<gene>
    <name evidence="3" type="ORF">LR48_Vigan08g113900</name>
</gene>
<evidence type="ECO:0000256" key="2">
    <source>
        <dbReference type="SAM" id="SignalP"/>
    </source>
</evidence>
<organism evidence="3 4">
    <name type="scientific">Phaseolus angularis</name>
    <name type="common">Azuki bean</name>
    <name type="synonym">Vigna angularis</name>
    <dbReference type="NCBI Taxonomy" id="3914"/>
    <lineage>
        <taxon>Eukaryota</taxon>
        <taxon>Viridiplantae</taxon>
        <taxon>Streptophyta</taxon>
        <taxon>Embryophyta</taxon>
        <taxon>Tracheophyta</taxon>
        <taxon>Spermatophyta</taxon>
        <taxon>Magnoliopsida</taxon>
        <taxon>eudicotyledons</taxon>
        <taxon>Gunneridae</taxon>
        <taxon>Pentapetalae</taxon>
        <taxon>rosids</taxon>
        <taxon>fabids</taxon>
        <taxon>Fabales</taxon>
        <taxon>Fabaceae</taxon>
        <taxon>Papilionoideae</taxon>
        <taxon>50 kb inversion clade</taxon>
        <taxon>NPAAA clade</taxon>
        <taxon>indigoferoid/millettioid clade</taxon>
        <taxon>Phaseoleae</taxon>
        <taxon>Vigna</taxon>
    </lineage>
</organism>
<dbReference type="AlphaFoldDB" id="A0A0L9V5T5"/>
<evidence type="ECO:0000256" key="1">
    <source>
        <dbReference type="SAM" id="MobiDB-lite"/>
    </source>
</evidence>
<dbReference type="PROSITE" id="PS51257">
    <property type="entry name" value="PROKAR_LIPOPROTEIN"/>
    <property type="match status" value="1"/>
</dbReference>
<feature type="region of interest" description="Disordered" evidence="1">
    <location>
        <begin position="186"/>
        <end position="226"/>
    </location>
</feature>
<protein>
    <submittedName>
        <fullName evidence="3">Uncharacterized protein</fullName>
    </submittedName>
</protein>
<evidence type="ECO:0000313" key="3">
    <source>
        <dbReference type="EMBL" id="KOM50312.1"/>
    </source>
</evidence>
<accession>A0A0L9V5T5</accession>
<dbReference type="Gramene" id="KOM50312">
    <property type="protein sequence ID" value="KOM50312"/>
    <property type="gene ID" value="LR48_Vigan08g113900"/>
</dbReference>
<feature type="signal peptide" evidence="2">
    <location>
        <begin position="1"/>
        <end position="25"/>
    </location>
</feature>
<evidence type="ECO:0000313" key="4">
    <source>
        <dbReference type="Proteomes" id="UP000053144"/>
    </source>
</evidence>
<feature type="chain" id="PRO_5005596611" evidence="2">
    <location>
        <begin position="26"/>
        <end position="226"/>
    </location>
</feature>
<dbReference type="EMBL" id="CM003378">
    <property type="protein sequence ID" value="KOM50312.1"/>
    <property type="molecule type" value="Genomic_DNA"/>
</dbReference>
<keyword evidence="2" id="KW-0732">Signal</keyword>
<sequence length="226" mass="23877">MRPTFFFLYISIIVATACRTSPAAARRASPAAARRASPAAARRASVAALPLPLSRSPPLLPSLAAPPPPLIHSFLAAPPLPLLSCHHHPPPFAYPSFWPPSFRPTSLKALGFSEFDSPRLHSLSFPQHGHCFHRNFPTALVASYQSGASSGSDAIVLGADTLRGLYPVKTISTVGKICAEVGTKIASSSSSSPSAHIHTDDHCNDKDGRTKPDKTGNTGYDVRAPG</sequence>
<name>A0A0L9V5T5_PHAAN</name>
<proteinExistence type="predicted"/>